<keyword evidence="6" id="KW-1185">Reference proteome</keyword>
<dbReference type="EMBL" id="SGIS01000020">
    <property type="protein sequence ID" value="RZF63849.1"/>
    <property type="molecule type" value="Genomic_DNA"/>
</dbReference>
<dbReference type="RefSeq" id="WP_130158407.1">
    <property type="nucleotide sequence ID" value="NZ_SGIS01000020.1"/>
</dbReference>
<organism evidence="5 6">
    <name type="scientific">Sphingomonas populi</name>
    <dbReference type="NCBI Taxonomy" id="2484750"/>
    <lineage>
        <taxon>Bacteria</taxon>
        <taxon>Pseudomonadati</taxon>
        <taxon>Pseudomonadota</taxon>
        <taxon>Alphaproteobacteria</taxon>
        <taxon>Sphingomonadales</taxon>
        <taxon>Sphingomonadaceae</taxon>
        <taxon>Sphingomonas</taxon>
    </lineage>
</organism>
<evidence type="ECO:0000259" key="4">
    <source>
        <dbReference type="PROSITE" id="PS01124"/>
    </source>
</evidence>
<dbReference type="InterPro" id="IPR035418">
    <property type="entry name" value="AraC-bd_2"/>
</dbReference>
<reference evidence="5 6" key="1">
    <citation type="submission" date="2019-02" db="EMBL/GenBank/DDBJ databases">
        <authorList>
            <person name="Li Y."/>
        </authorList>
    </citation>
    <scope>NUCLEOTIDE SEQUENCE [LARGE SCALE GENOMIC DNA]</scope>
    <source>
        <strain evidence="5 6">3-7</strain>
    </source>
</reference>
<dbReference type="PROSITE" id="PS01124">
    <property type="entry name" value="HTH_ARAC_FAMILY_2"/>
    <property type="match status" value="1"/>
</dbReference>
<dbReference type="Pfam" id="PF12833">
    <property type="entry name" value="HTH_18"/>
    <property type="match status" value="1"/>
</dbReference>
<dbReference type="SUPFAM" id="SSF46689">
    <property type="entry name" value="Homeodomain-like"/>
    <property type="match status" value="1"/>
</dbReference>
<dbReference type="Proteomes" id="UP000292085">
    <property type="component" value="Unassembled WGS sequence"/>
</dbReference>
<dbReference type="GO" id="GO:0043565">
    <property type="term" value="F:sequence-specific DNA binding"/>
    <property type="evidence" value="ECO:0007669"/>
    <property type="project" value="InterPro"/>
</dbReference>
<name>A0A4Q6Y3C2_9SPHN</name>
<proteinExistence type="predicted"/>
<evidence type="ECO:0000256" key="1">
    <source>
        <dbReference type="ARBA" id="ARBA00023015"/>
    </source>
</evidence>
<dbReference type="OrthoDB" id="7285481at2"/>
<dbReference type="Gene3D" id="1.10.10.60">
    <property type="entry name" value="Homeodomain-like"/>
    <property type="match status" value="1"/>
</dbReference>
<dbReference type="InterPro" id="IPR009057">
    <property type="entry name" value="Homeodomain-like_sf"/>
</dbReference>
<protein>
    <submittedName>
        <fullName evidence="5">AraC family transcriptional regulator</fullName>
    </submittedName>
</protein>
<dbReference type="SMART" id="SM00342">
    <property type="entry name" value="HTH_ARAC"/>
    <property type="match status" value="1"/>
</dbReference>
<dbReference type="GO" id="GO:0003700">
    <property type="term" value="F:DNA-binding transcription factor activity"/>
    <property type="evidence" value="ECO:0007669"/>
    <property type="project" value="InterPro"/>
</dbReference>
<keyword evidence="1" id="KW-0805">Transcription regulation</keyword>
<dbReference type="PANTHER" id="PTHR46796">
    <property type="entry name" value="HTH-TYPE TRANSCRIPTIONAL ACTIVATOR RHAS-RELATED"/>
    <property type="match status" value="1"/>
</dbReference>
<accession>A0A4Q6Y3C2</accession>
<feature type="domain" description="HTH araC/xylS-type" evidence="4">
    <location>
        <begin position="240"/>
        <end position="340"/>
    </location>
</feature>
<dbReference type="Pfam" id="PF14525">
    <property type="entry name" value="AraC_binding_2"/>
    <property type="match status" value="1"/>
</dbReference>
<comment type="caution">
    <text evidence="5">The sequence shown here is derived from an EMBL/GenBank/DDBJ whole genome shotgun (WGS) entry which is preliminary data.</text>
</comment>
<sequence>MAMIMNLGRTMAAMADDDFFIAHRSDVLDPVRFDLQRCSDPRRAIQSVSEVFCPHRLVRHESSVPLDFRHSSARIERTTFNQIAYGSNIDTLIEETNRAQYIFVVPLRGEMRVTGINELQSLAVGDYMLLGPDTPYRFVHEIADAHLAVSVPRKMIELGDESFVGPGVGIDPEPVTDLAGSLIDYLSFVCRELQRGGAAFESASVRGGVEDSIAGMMKSMLNGRAVQLPQKSAAAPGHVHRAEAFMEAHLHEDVTIETIARAAGVPERTLHHAFARFRGMSPTQWLRVRRLEAARRDILASGGGTNILEVANRYGMQHGGRFAAYYQEHFHETPSETLRASRTRAAA</sequence>
<dbReference type="InterPro" id="IPR018060">
    <property type="entry name" value="HTH_AraC"/>
</dbReference>
<dbReference type="PANTHER" id="PTHR46796:SF12">
    <property type="entry name" value="HTH-TYPE DNA-BINDING TRANSCRIPTIONAL ACTIVATOR EUTR"/>
    <property type="match status" value="1"/>
</dbReference>
<evidence type="ECO:0000256" key="2">
    <source>
        <dbReference type="ARBA" id="ARBA00023125"/>
    </source>
</evidence>
<dbReference type="AlphaFoldDB" id="A0A4Q6Y3C2"/>
<evidence type="ECO:0000313" key="5">
    <source>
        <dbReference type="EMBL" id="RZF63849.1"/>
    </source>
</evidence>
<keyword evidence="3" id="KW-0804">Transcription</keyword>
<dbReference type="InterPro" id="IPR050204">
    <property type="entry name" value="AraC_XylS_family_regulators"/>
</dbReference>
<evidence type="ECO:0000256" key="3">
    <source>
        <dbReference type="ARBA" id="ARBA00023163"/>
    </source>
</evidence>
<evidence type="ECO:0000313" key="6">
    <source>
        <dbReference type="Proteomes" id="UP000292085"/>
    </source>
</evidence>
<gene>
    <name evidence="5" type="ORF">EWE75_13690</name>
</gene>
<keyword evidence="2" id="KW-0238">DNA-binding</keyword>